<sequence length="206" mass="22077">MLNYIWSVMMIVGILWAALHGNLEAVTEAALDSAREAVTLGISMLGIMAFWSGILEIGNGAGLIGLLSEKMKPVLRFLFPRLPDSHPAMKQIAVNMIANILGLGWAATPAGLKAMEELKELEEERRKKGGDAFAPDTASNEMCTFLIVNISSLQLIPITMIAYRSQYGSVDPAAITGPSLIATAASTAAAVVFCKVMDRKQKGKIL</sequence>
<dbReference type="AlphaFoldDB" id="A0A9D2KQH3"/>
<protein>
    <submittedName>
        <fullName evidence="3">Nucleoside recognition protein</fullName>
    </submittedName>
</protein>
<feature type="transmembrane region" description="Helical" evidence="1">
    <location>
        <begin position="175"/>
        <end position="194"/>
    </location>
</feature>
<feature type="transmembrane region" description="Helical" evidence="1">
    <location>
        <begin position="143"/>
        <end position="163"/>
    </location>
</feature>
<dbReference type="InterPro" id="IPR011642">
    <property type="entry name" value="Gate_dom"/>
</dbReference>
<evidence type="ECO:0000313" key="3">
    <source>
        <dbReference type="EMBL" id="HJA72490.1"/>
    </source>
</evidence>
<feature type="domain" description="Nucleoside transporter/FeoB GTPase Gate" evidence="2">
    <location>
        <begin position="42"/>
        <end position="158"/>
    </location>
</feature>
<proteinExistence type="predicted"/>
<dbReference type="Proteomes" id="UP000823900">
    <property type="component" value="Unassembled WGS sequence"/>
</dbReference>
<dbReference type="Pfam" id="PF07670">
    <property type="entry name" value="Gate"/>
    <property type="match status" value="1"/>
</dbReference>
<keyword evidence="1" id="KW-0812">Transmembrane</keyword>
<gene>
    <name evidence="3" type="ORF">IAA07_13120</name>
</gene>
<dbReference type="EMBL" id="DWZA01000107">
    <property type="protein sequence ID" value="HJA72490.1"/>
    <property type="molecule type" value="Genomic_DNA"/>
</dbReference>
<evidence type="ECO:0000259" key="2">
    <source>
        <dbReference type="Pfam" id="PF07670"/>
    </source>
</evidence>
<evidence type="ECO:0000256" key="1">
    <source>
        <dbReference type="SAM" id="Phobius"/>
    </source>
</evidence>
<feature type="transmembrane region" description="Helical" evidence="1">
    <location>
        <begin position="41"/>
        <end position="67"/>
    </location>
</feature>
<keyword evidence="1" id="KW-1133">Transmembrane helix</keyword>
<name>A0A9D2KQH3_9FIRM</name>
<accession>A0A9D2KQH3</accession>
<comment type="caution">
    <text evidence="3">The sequence shown here is derived from an EMBL/GenBank/DDBJ whole genome shotgun (WGS) entry which is preliminary data.</text>
</comment>
<reference evidence="3" key="2">
    <citation type="submission" date="2021-04" db="EMBL/GenBank/DDBJ databases">
        <authorList>
            <person name="Gilroy R."/>
        </authorList>
    </citation>
    <scope>NUCLEOTIDE SEQUENCE</scope>
    <source>
        <strain evidence="3">CHK178-16964</strain>
    </source>
</reference>
<keyword evidence="1" id="KW-0472">Membrane</keyword>
<evidence type="ECO:0000313" key="4">
    <source>
        <dbReference type="Proteomes" id="UP000823900"/>
    </source>
</evidence>
<organism evidence="3 4">
    <name type="scientific">Candidatus Lachnoclostridium stercoravium</name>
    <dbReference type="NCBI Taxonomy" id="2838633"/>
    <lineage>
        <taxon>Bacteria</taxon>
        <taxon>Bacillati</taxon>
        <taxon>Bacillota</taxon>
        <taxon>Clostridia</taxon>
        <taxon>Lachnospirales</taxon>
        <taxon>Lachnospiraceae</taxon>
    </lineage>
</organism>
<reference evidence="3" key="1">
    <citation type="journal article" date="2021" name="PeerJ">
        <title>Extensive microbial diversity within the chicken gut microbiome revealed by metagenomics and culture.</title>
        <authorList>
            <person name="Gilroy R."/>
            <person name="Ravi A."/>
            <person name="Getino M."/>
            <person name="Pursley I."/>
            <person name="Horton D.L."/>
            <person name="Alikhan N.F."/>
            <person name="Baker D."/>
            <person name="Gharbi K."/>
            <person name="Hall N."/>
            <person name="Watson M."/>
            <person name="Adriaenssens E.M."/>
            <person name="Foster-Nyarko E."/>
            <person name="Jarju S."/>
            <person name="Secka A."/>
            <person name="Antonio M."/>
            <person name="Oren A."/>
            <person name="Chaudhuri R.R."/>
            <person name="La Ragione R."/>
            <person name="Hildebrand F."/>
            <person name="Pallen M.J."/>
        </authorList>
    </citation>
    <scope>NUCLEOTIDE SEQUENCE</scope>
    <source>
        <strain evidence="3">CHK178-16964</strain>
    </source>
</reference>